<accession>A0A1I7UCR8</accession>
<dbReference type="eggNOG" id="KOG2208">
    <property type="taxonomic scope" value="Eukaryota"/>
</dbReference>
<dbReference type="SUPFAM" id="SSF47769">
    <property type="entry name" value="SAM/Pointed domain"/>
    <property type="match status" value="1"/>
</dbReference>
<keyword evidence="3" id="KW-1185">Reference proteome</keyword>
<dbReference type="Proteomes" id="UP000095282">
    <property type="component" value="Unplaced"/>
</dbReference>
<dbReference type="WBParaSite" id="Csp11.Scaffold629.g8023.t1">
    <property type="protein sequence ID" value="Csp11.Scaffold629.g8023.t1"/>
    <property type="gene ID" value="Csp11.Scaffold629.g8023"/>
</dbReference>
<organism evidence="3 4">
    <name type="scientific">Caenorhabditis tropicalis</name>
    <dbReference type="NCBI Taxonomy" id="1561998"/>
    <lineage>
        <taxon>Eukaryota</taxon>
        <taxon>Metazoa</taxon>
        <taxon>Ecdysozoa</taxon>
        <taxon>Nematoda</taxon>
        <taxon>Chromadorea</taxon>
        <taxon>Rhabditida</taxon>
        <taxon>Rhabditina</taxon>
        <taxon>Rhabditomorpha</taxon>
        <taxon>Rhabditoidea</taxon>
        <taxon>Rhabditidae</taxon>
        <taxon>Peloderinae</taxon>
        <taxon>Caenorhabditis</taxon>
    </lineage>
</organism>
<dbReference type="AlphaFoldDB" id="A0A1I7UCR8"/>
<dbReference type="PROSITE" id="PS50105">
    <property type="entry name" value="SAM_DOMAIN"/>
    <property type="match status" value="1"/>
</dbReference>
<keyword evidence="1" id="KW-0677">Repeat</keyword>
<dbReference type="STRING" id="1561998.A0A1I7UCR8"/>
<dbReference type="SMART" id="SM00454">
    <property type="entry name" value="SAM"/>
    <property type="match status" value="1"/>
</dbReference>
<evidence type="ECO:0000313" key="3">
    <source>
        <dbReference type="Proteomes" id="UP000095282"/>
    </source>
</evidence>
<sequence>MCPLTVYMKLPWYNPGQPDLRPLMSQMDLEVSVEDNIYSLAIKMTGSQDASVLFAIRLVLHHFMLTEEYLNISTTVLAREELNYQLENVEEHRERLREVCNKNNVTIQTFPEAQSISIVGPPSGVLNVRKMLIGLANVTIQFDCNVMDIHYPIQQLEQERGLQVGCKRKNGDIMTITMKSTESKLAEVLQSRELLLALPPTTYSSPDDYDPNPVMNCDLWTNCSNTIANRNGLRSSCFLTPPIESPKSPDPEDSPLAASILKGAKDISKNSDIWKKKPKADRGEMLIKATQAVFDDTVLTSPRYPTDLWSGYGFSSSLPADLLKGMMDLSASEPSTANTSSILMNHSQRGLCSVREEDEELSDFSASSTNYGMSRVFEQPPRNVFSASTSVFDSNSLPFDLQWDINYFTDPSMVLAQLGCSEYMIQLRDQEIDMHAFLLLDEQNLKDIGVSTIGARKKIHHAILKLRDSARLNGYAV</sequence>
<proteinExistence type="predicted"/>
<dbReference type="Pfam" id="PF00536">
    <property type="entry name" value="SAM_1"/>
    <property type="match status" value="1"/>
</dbReference>
<dbReference type="InterPro" id="IPR001660">
    <property type="entry name" value="SAM"/>
</dbReference>
<evidence type="ECO:0000259" key="2">
    <source>
        <dbReference type="PROSITE" id="PS50105"/>
    </source>
</evidence>
<name>A0A1I7UCR8_9PELO</name>
<evidence type="ECO:0000256" key="1">
    <source>
        <dbReference type="ARBA" id="ARBA00022737"/>
    </source>
</evidence>
<feature type="domain" description="SAM" evidence="2">
    <location>
        <begin position="403"/>
        <end position="469"/>
    </location>
</feature>
<dbReference type="Gene3D" id="1.10.150.50">
    <property type="entry name" value="Transcription Factor, Ets-1"/>
    <property type="match status" value="1"/>
</dbReference>
<dbReference type="PANTHER" id="PTHR10627:SF69">
    <property type="entry name" value="PROTEIN BICAUDAL C"/>
    <property type="match status" value="1"/>
</dbReference>
<protein>
    <submittedName>
        <fullName evidence="4">SAM domain-containing protein</fullName>
    </submittedName>
</protein>
<reference evidence="4" key="1">
    <citation type="submission" date="2016-11" db="UniProtKB">
        <authorList>
            <consortium name="WormBaseParasite"/>
        </authorList>
    </citation>
    <scope>IDENTIFICATION</scope>
</reference>
<dbReference type="GO" id="GO:0005737">
    <property type="term" value="C:cytoplasm"/>
    <property type="evidence" value="ECO:0007669"/>
    <property type="project" value="TreeGrafter"/>
</dbReference>
<dbReference type="PANTHER" id="PTHR10627">
    <property type="entry name" value="SCP160"/>
    <property type="match status" value="1"/>
</dbReference>
<evidence type="ECO:0000313" key="4">
    <source>
        <dbReference type="WBParaSite" id="Csp11.Scaffold629.g8023.t1"/>
    </source>
</evidence>
<dbReference type="InterPro" id="IPR013761">
    <property type="entry name" value="SAM/pointed_sf"/>
</dbReference>
<dbReference type="eggNOG" id="KOG4374">
    <property type="taxonomic scope" value="Eukaryota"/>
</dbReference>